<dbReference type="PANTHER" id="PTHR46762:SF1">
    <property type="entry name" value="NUCLEOREDOXIN-LIKE PROTEIN 2"/>
    <property type="match status" value="1"/>
</dbReference>
<evidence type="ECO:0000313" key="3">
    <source>
        <dbReference type="Proteomes" id="UP000614601"/>
    </source>
</evidence>
<reference evidence="2" key="1">
    <citation type="submission" date="2020-09" db="EMBL/GenBank/DDBJ databases">
        <authorList>
            <person name="Kikuchi T."/>
        </authorList>
    </citation>
    <scope>NUCLEOTIDE SEQUENCE</scope>
    <source>
        <strain evidence="2">SH1</strain>
    </source>
</reference>
<comment type="caution">
    <text evidence="2">The sequence shown here is derived from an EMBL/GenBank/DDBJ whole genome shotgun (WGS) entry which is preliminary data.</text>
</comment>
<dbReference type="OrthoDB" id="409136at2759"/>
<dbReference type="SUPFAM" id="SSF52833">
    <property type="entry name" value="Thioredoxin-like"/>
    <property type="match status" value="1"/>
</dbReference>
<organism evidence="2 3">
    <name type="scientific">Bursaphelenchus okinawaensis</name>
    <dbReference type="NCBI Taxonomy" id="465554"/>
    <lineage>
        <taxon>Eukaryota</taxon>
        <taxon>Metazoa</taxon>
        <taxon>Ecdysozoa</taxon>
        <taxon>Nematoda</taxon>
        <taxon>Chromadorea</taxon>
        <taxon>Rhabditida</taxon>
        <taxon>Tylenchina</taxon>
        <taxon>Tylenchomorpha</taxon>
        <taxon>Aphelenchoidea</taxon>
        <taxon>Aphelenchoididae</taxon>
        <taxon>Bursaphelenchus</taxon>
    </lineage>
</organism>
<name>A0A811KXH2_9BILA</name>
<dbReference type="Gene3D" id="3.40.30.10">
    <property type="entry name" value="Glutaredoxin"/>
    <property type="match status" value="1"/>
</dbReference>
<keyword evidence="3" id="KW-1185">Reference proteome</keyword>
<dbReference type="Pfam" id="PF13905">
    <property type="entry name" value="Thioredoxin_8"/>
    <property type="match status" value="1"/>
</dbReference>
<dbReference type="Proteomes" id="UP000614601">
    <property type="component" value="Unassembled WGS sequence"/>
</dbReference>
<dbReference type="GO" id="GO:0045494">
    <property type="term" value="P:photoreceptor cell maintenance"/>
    <property type="evidence" value="ECO:0007669"/>
    <property type="project" value="InterPro"/>
</dbReference>
<dbReference type="InterPro" id="IPR029519">
    <property type="entry name" value="RdCVF2"/>
</dbReference>
<feature type="domain" description="Thioredoxin-like fold" evidence="1">
    <location>
        <begin position="1"/>
        <end position="46"/>
    </location>
</feature>
<dbReference type="GO" id="GO:0007600">
    <property type="term" value="P:sensory perception"/>
    <property type="evidence" value="ECO:0007669"/>
    <property type="project" value="InterPro"/>
</dbReference>
<evidence type="ECO:0000259" key="1">
    <source>
        <dbReference type="Pfam" id="PF13905"/>
    </source>
</evidence>
<gene>
    <name evidence="2" type="ORF">BOKJ2_LOCUS8851</name>
</gene>
<proteinExistence type="predicted"/>
<dbReference type="EMBL" id="CAJFDH010000004">
    <property type="protein sequence ID" value="CAD5220252.1"/>
    <property type="molecule type" value="Genomic_DNA"/>
</dbReference>
<dbReference type="Proteomes" id="UP000783686">
    <property type="component" value="Unassembled WGS sequence"/>
</dbReference>
<protein>
    <recommendedName>
        <fullName evidence="1">Thioredoxin-like fold domain-containing protein</fullName>
    </recommendedName>
</protein>
<dbReference type="AlphaFoldDB" id="A0A811KXH2"/>
<dbReference type="InterPro" id="IPR012336">
    <property type="entry name" value="Thioredoxin-like_fold"/>
</dbReference>
<dbReference type="PANTHER" id="PTHR46762">
    <property type="entry name" value="NUCLEOREDOXIN-LIKE PROTEIN 2"/>
    <property type="match status" value="1"/>
</dbReference>
<dbReference type="EMBL" id="CAJFCW020000004">
    <property type="protein sequence ID" value="CAG9113419.1"/>
    <property type="molecule type" value="Genomic_DNA"/>
</dbReference>
<evidence type="ECO:0000313" key="2">
    <source>
        <dbReference type="EMBL" id="CAD5220252.1"/>
    </source>
</evidence>
<sequence length="72" mass="8407">MMSYLKECHGKWLYVPFISEDRKKLNEKYSVNGIPTLVIIKPDGSVAENDVAEEVFDNKNTEELIKKWKSKM</sequence>
<dbReference type="InterPro" id="IPR036249">
    <property type="entry name" value="Thioredoxin-like_sf"/>
</dbReference>
<accession>A0A811KXH2</accession>